<dbReference type="AlphaFoldDB" id="A0A6S8SN04"/>
<feature type="compositionally biased region" description="Basic and acidic residues" evidence="1">
    <location>
        <begin position="37"/>
        <end position="46"/>
    </location>
</feature>
<evidence type="ECO:0000313" key="3">
    <source>
        <dbReference type="EMBL" id="CAE0460911.1"/>
    </source>
</evidence>
<dbReference type="EMBL" id="HBIO01007646">
    <property type="protein sequence ID" value="CAE0460910.1"/>
    <property type="molecule type" value="Transcribed_RNA"/>
</dbReference>
<name>A0A6S8SN04_9STRA</name>
<protein>
    <submittedName>
        <fullName evidence="3">Uncharacterized protein</fullName>
    </submittedName>
</protein>
<accession>A0A6S8SN04</accession>
<proteinExistence type="predicted"/>
<evidence type="ECO:0000256" key="1">
    <source>
        <dbReference type="SAM" id="MobiDB-lite"/>
    </source>
</evidence>
<gene>
    <name evidence="2" type="ORF">CDEB00056_LOCUS5751</name>
    <name evidence="3" type="ORF">CDEB00056_LOCUS5752</name>
</gene>
<dbReference type="EMBL" id="HBIO01007647">
    <property type="protein sequence ID" value="CAE0460911.1"/>
    <property type="molecule type" value="Transcribed_RNA"/>
</dbReference>
<feature type="region of interest" description="Disordered" evidence="1">
    <location>
        <begin position="37"/>
        <end position="96"/>
    </location>
</feature>
<organism evidence="3">
    <name type="scientific">Chaetoceros debilis</name>
    <dbReference type="NCBI Taxonomy" id="122233"/>
    <lineage>
        <taxon>Eukaryota</taxon>
        <taxon>Sar</taxon>
        <taxon>Stramenopiles</taxon>
        <taxon>Ochrophyta</taxon>
        <taxon>Bacillariophyta</taxon>
        <taxon>Coscinodiscophyceae</taxon>
        <taxon>Chaetocerotophycidae</taxon>
        <taxon>Chaetocerotales</taxon>
        <taxon>Chaetocerotaceae</taxon>
        <taxon>Chaetoceros</taxon>
    </lineage>
</organism>
<sequence length="240" mass="27343">MILHTTLRNYQQINIEEIDTKNMPLSTLQINTKRIRESVSRTENKTKPIMTHTPATRKDSGPSVSIPPIRTHSDSWPAEMRSDPDSPTCSSSHPSGLSRAIMESFSELKLDDSDDMDLGFDFSESSGDGDVNDYMALPLHIEDGNELREEALIEREHSWCTINSESSTESFTRVTGRKMVHFPPCLVTSVHIVPRATDEEWYQCYFSGHELQRMHDNGTGRERVERRNCVITAEEEDLDL</sequence>
<evidence type="ECO:0000313" key="2">
    <source>
        <dbReference type="EMBL" id="CAE0460910.1"/>
    </source>
</evidence>
<feature type="compositionally biased region" description="Polar residues" evidence="1">
    <location>
        <begin position="85"/>
        <end position="95"/>
    </location>
</feature>
<reference evidence="3" key="1">
    <citation type="submission" date="2021-01" db="EMBL/GenBank/DDBJ databases">
        <authorList>
            <person name="Corre E."/>
            <person name="Pelletier E."/>
            <person name="Niang G."/>
            <person name="Scheremetjew M."/>
            <person name="Finn R."/>
            <person name="Kale V."/>
            <person name="Holt S."/>
            <person name="Cochrane G."/>
            <person name="Meng A."/>
            <person name="Brown T."/>
            <person name="Cohen L."/>
        </authorList>
    </citation>
    <scope>NUCLEOTIDE SEQUENCE</scope>
    <source>
        <strain evidence="3">MM31A-1</strain>
    </source>
</reference>